<evidence type="ECO:0000256" key="14">
    <source>
        <dbReference type="PIRSR" id="PIRSR000171-1"/>
    </source>
</evidence>
<accession>A0A8J3IMC7</accession>
<evidence type="ECO:0000256" key="13">
    <source>
        <dbReference type="NCBIfam" id="TIGR01816"/>
    </source>
</evidence>
<comment type="catalytic activity">
    <reaction evidence="12 18">
        <text>a quinone + succinate = fumarate + a quinol</text>
        <dbReference type="Rhea" id="RHEA:40523"/>
        <dbReference type="ChEBI" id="CHEBI:24646"/>
        <dbReference type="ChEBI" id="CHEBI:29806"/>
        <dbReference type="ChEBI" id="CHEBI:30031"/>
        <dbReference type="ChEBI" id="CHEBI:132124"/>
        <dbReference type="EC" id="1.3.5.1"/>
    </reaction>
</comment>
<evidence type="ECO:0000256" key="9">
    <source>
        <dbReference type="ARBA" id="ARBA00022982"/>
    </source>
</evidence>
<dbReference type="Proteomes" id="UP000597444">
    <property type="component" value="Unassembled WGS sequence"/>
</dbReference>
<comment type="cofactor">
    <cofactor evidence="16">
        <name>FAD</name>
        <dbReference type="ChEBI" id="CHEBI:57692"/>
    </cofactor>
    <text evidence="16">Flavinylated by SdhE, about 5% flavinylation occurs in the absence of SdhE.</text>
</comment>
<dbReference type="PIRSF" id="PIRSF000171">
    <property type="entry name" value="SDHA_APRA_LASPO"/>
    <property type="match status" value="1"/>
</dbReference>
<organism evidence="21 22">
    <name type="scientific">Reticulibacter mediterranei</name>
    <dbReference type="NCBI Taxonomy" id="2778369"/>
    <lineage>
        <taxon>Bacteria</taxon>
        <taxon>Bacillati</taxon>
        <taxon>Chloroflexota</taxon>
        <taxon>Ktedonobacteria</taxon>
        <taxon>Ktedonobacterales</taxon>
        <taxon>Reticulibacteraceae</taxon>
        <taxon>Reticulibacter</taxon>
    </lineage>
</organism>
<comment type="similarity">
    <text evidence="3 18">Belongs to the FAD-dependent oxidoreductase 2 family. FRD/SDH subfamily.</text>
</comment>
<dbReference type="PROSITE" id="PS00504">
    <property type="entry name" value="FRD_SDH_FAD_BINDING"/>
    <property type="match status" value="1"/>
</dbReference>
<dbReference type="NCBIfam" id="TIGR01816">
    <property type="entry name" value="sdhA_forward"/>
    <property type="match status" value="1"/>
</dbReference>
<comment type="subcellular location">
    <subcellularLocation>
        <location evidence="1">Membrane</location>
        <topology evidence="1">Peripheral membrane protein</topology>
    </subcellularLocation>
</comment>
<dbReference type="Gene3D" id="4.10.80.40">
    <property type="entry name" value="succinate dehydrogenase protein domain"/>
    <property type="match status" value="1"/>
</dbReference>
<feature type="binding site" evidence="16">
    <location>
        <begin position="11"/>
        <end position="16"/>
    </location>
    <ligand>
        <name>FAD</name>
        <dbReference type="ChEBI" id="CHEBI:57692"/>
    </ligand>
</feature>
<dbReference type="GO" id="GO:0050660">
    <property type="term" value="F:flavin adenine dinucleotide binding"/>
    <property type="evidence" value="ECO:0007669"/>
    <property type="project" value="UniProtKB-UniRule"/>
</dbReference>
<feature type="binding site" evidence="16">
    <location>
        <position position="215"/>
    </location>
    <ligand>
        <name>FAD</name>
        <dbReference type="ChEBI" id="CHEBI:57692"/>
    </ligand>
</feature>
<dbReference type="InterPro" id="IPR003953">
    <property type="entry name" value="FAD-dep_OxRdtase_2_FAD-bd"/>
</dbReference>
<dbReference type="GO" id="GO:0009061">
    <property type="term" value="P:anaerobic respiration"/>
    <property type="evidence" value="ECO:0007669"/>
    <property type="project" value="TreeGrafter"/>
</dbReference>
<reference evidence="21" key="1">
    <citation type="submission" date="2020-10" db="EMBL/GenBank/DDBJ databases">
        <title>Taxonomic study of unclassified bacteria belonging to the class Ktedonobacteria.</title>
        <authorList>
            <person name="Yabe S."/>
            <person name="Wang C.M."/>
            <person name="Zheng Y."/>
            <person name="Sakai Y."/>
            <person name="Cavaletti L."/>
            <person name="Monciardini P."/>
            <person name="Donadio S."/>
        </authorList>
    </citation>
    <scope>NUCLEOTIDE SEQUENCE</scope>
    <source>
        <strain evidence="21">ID150040</strain>
    </source>
</reference>
<dbReference type="SUPFAM" id="SSF51905">
    <property type="entry name" value="FAD/NAD(P)-binding domain"/>
    <property type="match status" value="1"/>
</dbReference>
<evidence type="ECO:0000256" key="5">
    <source>
        <dbReference type="ARBA" id="ARBA00019965"/>
    </source>
</evidence>
<keyword evidence="11 18" id="KW-0472">Membrane</keyword>
<dbReference type="GO" id="GO:0005886">
    <property type="term" value="C:plasma membrane"/>
    <property type="evidence" value="ECO:0007669"/>
    <property type="project" value="TreeGrafter"/>
</dbReference>
<feature type="binding site" evidence="15">
    <location>
        <position position="388"/>
    </location>
    <ligand>
        <name>substrate</name>
    </ligand>
</feature>
<dbReference type="SUPFAM" id="SSF56425">
    <property type="entry name" value="Succinate dehydrogenase/fumarate reductase flavoprotein, catalytic domain"/>
    <property type="match status" value="1"/>
</dbReference>
<dbReference type="InterPro" id="IPR036188">
    <property type="entry name" value="FAD/NAD-bd_sf"/>
</dbReference>
<evidence type="ECO:0000259" key="19">
    <source>
        <dbReference type="Pfam" id="PF00890"/>
    </source>
</evidence>
<dbReference type="GO" id="GO:0033765">
    <property type="term" value="F:steroid dehydrogenase activity, acting on the CH-CH group of donors"/>
    <property type="evidence" value="ECO:0007669"/>
    <property type="project" value="UniProtKB-ARBA"/>
</dbReference>
<evidence type="ECO:0000256" key="8">
    <source>
        <dbReference type="ARBA" id="ARBA00022827"/>
    </source>
</evidence>
<dbReference type="Pfam" id="PF02910">
    <property type="entry name" value="Succ_DH_flav_C"/>
    <property type="match status" value="1"/>
</dbReference>
<evidence type="ECO:0000256" key="18">
    <source>
        <dbReference type="RuleBase" id="RU362051"/>
    </source>
</evidence>
<sequence length="578" mass="64438">MYQKFDVVIVGSGGAGLMAAMQLPNASVAVLTKVYPTRSHTGAAQGGVAAALGNQEEDHWKWHMYDTVKGGDYLVDQPAAEILAREAIDAVYELEHRGLPFNRTADGRIDQRRFGGHTRNFGEGPVRRSCYAADRTGHMILQTMYQSAIKNQVRFFNEFLVLDLLFNDGVACGVVALEIRTGEIHTFHAKTILFATGGYGRAWRVTSNAFACMGDGMSIAYRRGIPLQDMEMYQFHPTGIYKVGVLLSEAARGEGGKLLNDKGEYFMERYMPTLKDLAPRDIVSRCIVQEVNEGRGINGKDYVYLDVRHLGAKVIHEKLPDITDFARNYLGVEPITEPVPIQPTAHYAMGGIPTDVDARVVIDDQWTPQPGFYAAGEVACVSVHGANRLGTNSLVDLIVFGRRAGKHMAKFIAENDHAPLPTGYEEHSRELVDRLYSSTGNESATRIRSDLQNMMIDKVFVERTEKGLRESLEGIDELQDAYSKVQLQDKGKQFNTELVEAVELGFLLDCAEATIHGALARTESRGAHFRLDYPNRDDANWLKHTLAYKGTGAHDVRLEYKDVILIDDPIFKPKERKY</sequence>
<comment type="pathway">
    <text evidence="2 18">Carbohydrate metabolism; tricarboxylic acid cycle; fumarate from succinate (bacterial route): step 1/1.</text>
</comment>
<comment type="caution">
    <text evidence="21">The sequence shown here is derived from an EMBL/GenBank/DDBJ whole genome shotgun (WGS) entry which is preliminary data.</text>
</comment>
<keyword evidence="9 18" id="KW-0249">Electron transport</keyword>
<evidence type="ECO:0000313" key="22">
    <source>
        <dbReference type="Proteomes" id="UP000597444"/>
    </source>
</evidence>
<evidence type="ECO:0000256" key="4">
    <source>
        <dbReference type="ARBA" id="ARBA00012792"/>
    </source>
</evidence>
<dbReference type="InterPro" id="IPR030664">
    <property type="entry name" value="SdhA/FrdA/AprA"/>
</dbReference>
<feature type="domain" description="FAD-dependent oxidoreductase 2 FAD-binding" evidence="19">
    <location>
        <begin position="6"/>
        <end position="394"/>
    </location>
</feature>
<dbReference type="EC" id="1.3.5.1" evidence="4 18"/>
<evidence type="ECO:0000256" key="7">
    <source>
        <dbReference type="ARBA" id="ARBA00022630"/>
    </source>
</evidence>
<dbReference type="UniPathway" id="UPA00223">
    <property type="reaction ID" value="UER01005"/>
</dbReference>
<dbReference type="PANTHER" id="PTHR11632:SF51">
    <property type="entry name" value="SUCCINATE DEHYDROGENASE [UBIQUINONE] FLAVOPROTEIN SUBUNIT, MITOCHONDRIAL"/>
    <property type="match status" value="1"/>
</dbReference>
<name>A0A8J3IMC7_9CHLR</name>
<evidence type="ECO:0000256" key="2">
    <source>
        <dbReference type="ARBA" id="ARBA00004894"/>
    </source>
</evidence>
<feature type="binding site" evidence="16">
    <location>
        <begin position="393"/>
        <end position="394"/>
    </location>
    <ligand>
        <name>FAD</name>
        <dbReference type="ChEBI" id="CHEBI:57692"/>
    </ligand>
</feature>
<dbReference type="Gene3D" id="1.20.58.100">
    <property type="entry name" value="Fumarate reductase/succinate dehydrogenase flavoprotein-like, C-terminal domain"/>
    <property type="match status" value="1"/>
</dbReference>
<keyword evidence="22" id="KW-1185">Reference proteome</keyword>
<evidence type="ECO:0000256" key="16">
    <source>
        <dbReference type="PIRSR" id="PIRSR611281-3"/>
    </source>
</evidence>
<dbReference type="NCBIfam" id="TIGR01812">
    <property type="entry name" value="sdhA_frdA_Gneg"/>
    <property type="match status" value="1"/>
</dbReference>
<dbReference type="Pfam" id="PF00890">
    <property type="entry name" value="FAD_binding_2"/>
    <property type="match status" value="1"/>
</dbReference>
<evidence type="ECO:0000256" key="1">
    <source>
        <dbReference type="ARBA" id="ARBA00004170"/>
    </source>
</evidence>
<dbReference type="FunFam" id="1.20.58.100:FF:000001">
    <property type="entry name" value="Succinate dehydrogenase flavoprotein subunit (SdhA)"/>
    <property type="match status" value="1"/>
</dbReference>
<dbReference type="SUPFAM" id="SSF46977">
    <property type="entry name" value="Succinate dehydrogenase/fumarate reductase flavoprotein C-terminal domain"/>
    <property type="match status" value="1"/>
</dbReference>
<feature type="modified residue" description="Tele-8alpha-FAD histidine" evidence="17">
    <location>
        <position position="40"/>
    </location>
</feature>
<dbReference type="EMBL" id="BNJK01000001">
    <property type="protein sequence ID" value="GHO93255.1"/>
    <property type="molecule type" value="Genomic_DNA"/>
</dbReference>
<evidence type="ECO:0000256" key="11">
    <source>
        <dbReference type="ARBA" id="ARBA00023136"/>
    </source>
</evidence>
<keyword evidence="7 16" id="KW-0285">Flavoprotein</keyword>
<keyword evidence="6 18" id="KW-0813">Transport</keyword>
<evidence type="ECO:0000313" key="21">
    <source>
        <dbReference type="EMBL" id="GHO93255.1"/>
    </source>
</evidence>
<feature type="active site" description="Proton acceptor" evidence="14">
    <location>
        <position position="280"/>
    </location>
</feature>
<dbReference type="RefSeq" id="WP_220204048.1">
    <property type="nucleotide sequence ID" value="NZ_BNJK01000001.1"/>
</dbReference>
<evidence type="ECO:0000256" key="17">
    <source>
        <dbReference type="PIRSR" id="PIRSR611281-4"/>
    </source>
</evidence>
<keyword evidence="18" id="KW-0816">Tricarboxylic acid cycle</keyword>
<proteinExistence type="inferred from homology"/>
<keyword evidence="8 16" id="KW-0274">FAD</keyword>
<keyword evidence="10 18" id="KW-0560">Oxidoreductase</keyword>
<feature type="binding site" evidence="16">
    <location>
        <position position="377"/>
    </location>
    <ligand>
        <name>FAD</name>
        <dbReference type="ChEBI" id="CHEBI:57692"/>
    </ligand>
</feature>
<feature type="binding site" evidence="15">
    <location>
        <position position="236"/>
    </location>
    <ligand>
        <name>substrate</name>
    </ligand>
</feature>
<evidence type="ECO:0000256" key="3">
    <source>
        <dbReference type="ARBA" id="ARBA00008040"/>
    </source>
</evidence>
<feature type="binding site" evidence="15">
    <location>
        <position position="248"/>
    </location>
    <ligand>
        <name>substrate</name>
    </ligand>
</feature>
<feature type="binding site" evidence="16">
    <location>
        <begin position="32"/>
        <end position="47"/>
    </location>
    <ligand>
        <name>FAD</name>
        <dbReference type="ChEBI" id="CHEBI:57692"/>
    </ligand>
</feature>
<dbReference type="Gene3D" id="3.90.700.10">
    <property type="entry name" value="Succinate dehydrogenase/fumarate reductase flavoprotein, catalytic domain"/>
    <property type="match status" value="1"/>
</dbReference>
<dbReference type="GO" id="GO:0008177">
    <property type="term" value="F:succinate dehydrogenase (quinone) activity"/>
    <property type="evidence" value="ECO:0007669"/>
    <property type="project" value="UniProtKB-EC"/>
</dbReference>
<evidence type="ECO:0000256" key="15">
    <source>
        <dbReference type="PIRSR" id="PIRSR611281-2"/>
    </source>
</evidence>
<evidence type="ECO:0000259" key="20">
    <source>
        <dbReference type="Pfam" id="PF02910"/>
    </source>
</evidence>
<dbReference type="GO" id="GO:0022900">
    <property type="term" value="P:electron transport chain"/>
    <property type="evidence" value="ECO:0007669"/>
    <property type="project" value="UniProtKB-UniRule"/>
</dbReference>
<evidence type="ECO:0000256" key="10">
    <source>
        <dbReference type="ARBA" id="ARBA00023002"/>
    </source>
</evidence>
<dbReference type="PANTHER" id="PTHR11632">
    <property type="entry name" value="SUCCINATE DEHYDROGENASE 2 FLAVOPROTEIN SUBUNIT"/>
    <property type="match status" value="1"/>
</dbReference>
<dbReference type="GO" id="GO:0006099">
    <property type="term" value="P:tricarboxylic acid cycle"/>
    <property type="evidence" value="ECO:0007669"/>
    <property type="project" value="UniProtKB-UniRule"/>
</dbReference>
<dbReference type="InterPro" id="IPR027477">
    <property type="entry name" value="Succ_DH/fumarate_Rdtase_cat_sf"/>
</dbReference>
<dbReference type="InterPro" id="IPR015939">
    <property type="entry name" value="Fum_Rdtase/Succ_DH_flav-like_C"/>
</dbReference>
<dbReference type="AlphaFoldDB" id="A0A8J3IMC7"/>
<feature type="domain" description="Fumarate reductase/succinate dehydrogenase flavoprotein-like C-terminal" evidence="20">
    <location>
        <begin position="448"/>
        <end position="578"/>
    </location>
</feature>
<dbReference type="InterPro" id="IPR037099">
    <property type="entry name" value="Fum_R/Succ_DH_flav-like_C_sf"/>
</dbReference>
<dbReference type="InterPro" id="IPR003952">
    <property type="entry name" value="FRD_SDH_FAD_BS"/>
</dbReference>
<dbReference type="GO" id="GO:0009055">
    <property type="term" value="F:electron transfer activity"/>
    <property type="evidence" value="ECO:0007669"/>
    <property type="project" value="TreeGrafter"/>
</dbReference>
<evidence type="ECO:0000256" key="6">
    <source>
        <dbReference type="ARBA" id="ARBA00022448"/>
    </source>
</evidence>
<feature type="binding site" evidence="15">
    <location>
        <position position="346"/>
    </location>
    <ligand>
        <name>substrate</name>
    </ligand>
</feature>
<dbReference type="Gene3D" id="3.50.50.60">
    <property type="entry name" value="FAD/NAD(P)-binding domain"/>
    <property type="match status" value="1"/>
</dbReference>
<evidence type="ECO:0000256" key="12">
    <source>
        <dbReference type="ARBA" id="ARBA00049220"/>
    </source>
</evidence>
<dbReference type="FunFam" id="3.90.700.10:FF:000001">
    <property type="entry name" value="Mitochondrial succinate dehydrogenase flavoprotein subunit"/>
    <property type="match status" value="1"/>
</dbReference>
<dbReference type="InterPro" id="IPR014006">
    <property type="entry name" value="Succ_Dhase_FrdA_Gneg"/>
</dbReference>
<protein>
    <recommendedName>
        <fullName evidence="5 13">Succinate dehydrogenase flavoprotein subunit</fullName>
        <ecNumber evidence="4 18">1.3.5.1</ecNumber>
    </recommendedName>
</protein>
<dbReference type="InterPro" id="IPR011281">
    <property type="entry name" value="Succ_DH_flav_su_fwd"/>
</dbReference>
<gene>
    <name evidence="21" type="ORF">KSF_033030</name>
</gene>